<protein>
    <submittedName>
        <fullName evidence="1">8864_t:CDS:1</fullName>
    </submittedName>
</protein>
<evidence type="ECO:0000313" key="1">
    <source>
        <dbReference type="EMBL" id="CAG8670238.1"/>
    </source>
</evidence>
<feature type="non-terminal residue" evidence="1">
    <location>
        <position position="68"/>
    </location>
</feature>
<reference evidence="1" key="1">
    <citation type="submission" date="2021-06" db="EMBL/GenBank/DDBJ databases">
        <authorList>
            <person name="Kallberg Y."/>
            <person name="Tangrot J."/>
            <person name="Rosling A."/>
        </authorList>
    </citation>
    <scope>NUCLEOTIDE SEQUENCE</scope>
    <source>
        <strain evidence="1">IA702</strain>
    </source>
</reference>
<proteinExistence type="predicted"/>
<comment type="caution">
    <text evidence="1">The sequence shown here is derived from an EMBL/GenBank/DDBJ whole genome shotgun (WGS) entry which is preliminary data.</text>
</comment>
<dbReference type="EMBL" id="CAJVPJ010006654">
    <property type="protein sequence ID" value="CAG8670238.1"/>
    <property type="molecule type" value="Genomic_DNA"/>
</dbReference>
<feature type="non-terminal residue" evidence="1">
    <location>
        <position position="1"/>
    </location>
</feature>
<accession>A0A9N9HAT0</accession>
<gene>
    <name evidence="1" type="ORF">POCULU_LOCUS10929</name>
</gene>
<dbReference type="Proteomes" id="UP000789572">
    <property type="component" value="Unassembled WGS sequence"/>
</dbReference>
<name>A0A9N9HAT0_9GLOM</name>
<keyword evidence="2" id="KW-1185">Reference proteome</keyword>
<organism evidence="1 2">
    <name type="scientific">Paraglomus occultum</name>
    <dbReference type="NCBI Taxonomy" id="144539"/>
    <lineage>
        <taxon>Eukaryota</taxon>
        <taxon>Fungi</taxon>
        <taxon>Fungi incertae sedis</taxon>
        <taxon>Mucoromycota</taxon>
        <taxon>Glomeromycotina</taxon>
        <taxon>Glomeromycetes</taxon>
        <taxon>Paraglomerales</taxon>
        <taxon>Paraglomeraceae</taxon>
        <taxon>Paraglomus</taxon>
    </lineage>
</organism>
<sequence>RSNGIIDHSSDAKFYYLSGTENKVAILLIFLRLKELQYYAFKFTHAEAVSSAASLASTSVAITLAVMG</sequence>
<dbReference type="AlphaFoldDB" id="A0A9N9HAT0"/>
<evidence type="ECO:0000313" key="2">
    <source>
        <dbReference type="Proteomes" id="UP000789572"/>
    </source>
</evidence>